<proteinExistence type="predicted"/>
<feature type="transmembrane region" description="Helical" evidence="1">
    <location>
        <begin position="12"/>
        <end position="28"/>
    </location>
</feature>
<evidence type="ECO:0000313" key="3">
    <source>
        <dbReference type="Proteomes" id="UP000054485"/>
    </source>
</evidence>
<dbReference type="EMBL" id="KN835334">
    <property type="protein sequence ID" value="KIK39655.1"/>
    <property type="molecule type" value="Genomic_DNA"/>
</dbReference>
<gene>
    <name evidence="2" type="ORF">CY34DRAFT_88864</name>
</gene>
<keyword evidence="1" id="KW-0472">Membrane</keyword>
<dbReference type="STRING" id="930992.A0A0C9ZPP1"/>
<evidence type="ECO:0000313" key="2">
    <source>
        <dbReference type="EMBL" id="KIK39655.1"/>
    </source>
</evidence>
<dbReference type="AlphaFoldDB" id="A0A0C9ZPP1"/>
<dbReference type="OrthoDB" id="529273at2759"/>
<dbReference type="HOGENOM" id="CLU_033167_0_0_1"/>
<dbReference type="InParanoid" id="A0A0C9ZPP1"/>
<organism evidence="2 3">
    <name type="scientific">Suillus luteus UH-Slu-Lm8-n1</name>
    <dbReference type="NCBI Taxonomy" id="930992"/>
    <lineage>
        <taxon>Eukaryota</taxon>
        <taxon>Fungi</taxon>
        <taxon>Dikarya</taxon>
        <taxon>Basidiomycota</taxon>
        <taxon>Agaricomycotina</taxon>
        <taxon>Agaricomycetes</taxon>
        <taxon>Agaricomycetidae</taxon>
        <taxon>Boletales</taxon>
        <taxon>Suillineae</taxon>
        <taxon>Suillaceae</taxon>
        <taxon>Suillus</taxon>
    </lineage>
</organism>
<reference evidence="3" key="2">
    <citation type="submission" date="2015-01" db="EMBL/GenBank/DDBJ databases">
        <title>Evolutionary Origins and Diversification of the Mycorrhizal Mutualists.</title>
        <authorList>
            <consortium name="DOE Joint Genome Institute"/>
            <consortium name="Mycorrhizal Genomics Consortium"/>
            <person name="Kohler A."/>
            <person name="Kuo A."/>
            <person name="Nagy L.G."/>
            <person name="Floudas D."/>
            <person name="Copeland A."/>
            <person name="Barry K.W."/>
            <person name="Cichocki N."/>
            <person name="Veneault-Fourrey C."/>
            <person name="LaButti K."/>
            <person name="Lindquist E.A."/>
            <person name="Lipzen A."/>
            <person name="Lundell T."/>
            <person name="Morin E."/>
            <person name="Murat C."/>
            <person name="Riley R."/>
            <person name="Ohm R."/>
            <person name="Sun H."/>
            <person name="Tunlid A."/>
            <person name="Henrissat B."/>
            <person name="Grigoriev I.V."/>
            <person name="Hibbett D.S."/>
            <person name="Martin F."/>
        </authorList>
    </citation>
    <scope>NUCLEOTIDE SEQUENCE [LARGE SCALE GENOMIC DNA]</scope>
    <source>
        <strain evidence="3">UH-Slu-Lm8-n1</strain>
    </source>
</reference>
<evidence type="ECO:0000256" key="1">
    <source>
        <dbReference type="SAM" id="Phobius"/>
    </source>
</evidence>
<keyword evidence="1" id="KW-0812">Transmembrane</keyword>
<dbReference type="Proteomes" id="UP000054485">
    <property type="component" value="Unassembled WGS sequence"/>
</dbReference>
<name>A0A0C9ZPP1_9AGAM</name>
<accession>A0A0C9ZPP1</accession>
<sequence>MARPYSLSRRETTLVLCSVMIFLVFYNFDTTSSLFANPNLPGKSSNPTADGGLDMDIYGDWVSDERRISSVHKQQEEKEDGSQGNIWLKSDRVPEAQKQVIFGDIGVNDGFMPWGKDIPETRIVKHVAGFSIMDNVIMCNGTIFIVTDSPSSFPSLGSIASSADNSREAPLLGEWEILSIEQARDTLGSYGGLIQGASWLSYDAIPSNYTLFSLWRTHSSLNTSTSPDSFHPPRRLLFPNIPTYKGIQPDLNGPIIRRQRSDSGFHPYLPKAAFPSLGLMYKEDWEDYALMEVPFVFERLVVADFGAAARSANDMPPFTLPLVGLNASKEWWEPIRQNLAKFLRVDHHAQNLNSGQEKTVVTYISHQDATSGSRLRSGDHNALVNALETLHESNDFEVNIVSSEGPWVERLSAVAQSNVILGVYGDSLADSVFLRPSGHSALMEFFPSDVFTRDAETAVRSLGIHYIAWWNDRRFENDSFPPVAPGSDLTQEIRIDPAAVVHAILEVVTRV</sequence>
<protein>
    <submittedName>
        <fullName evidence="2">Uncharacterized protein</fullName>
    </submittedName>
</protein>
<reference evidence="2 3" key="1">
    <citation type="submission" date="2014-04" db="EMBL/GenBank/DDBJ databases">
        <authorList>
            <consortium name="DOE Joint Genome Institute"/>
            <person name="Kuo A."/>
            <person name="Ruytinx J."/>
            <person name="Rineau F."/>
            <person name="Colpaert J."/>
            <person name="Kohler A."/>
            <person name="Nagy L.G."/>
            <person name="Floudas D."/>
            <person name="Copeland A."/>
            <person name="Barry K.W."/>
            <person name="Cichocki N."/>
            <person name="Veneault-Fourrey C."/>
            <person name="LaButti K."/>
            <person name="Lindquist E.A."/>
            <person name="Lipzen A."/>
            <person name="Lundell T."/>
            <person name="Morin E."/>
            <person name="Murat C."/>
            <person name="Sun H."/>
            <person name="Tunlid A."/>
            <person name="Henrissat B."/>
            <person name="Grigoriev I.V."/>
            <person name="Hibbett D.S."/>
            <person name="Martin F."/>
            <person name="Nordberg H.P."/>
            <person name="Cantor M.N."/>
            <person name="Hua S.X."/>
        </authorList>
    </citation>
    <scope>NUCLEOTIDE SEQUENCE [LARGE SCALE GENOMIC DNA]</scope>
    <source>
        <strain evidence="2 3">UH-Slu-Lm8-n1</strain>
    </source>
</reference>
<keyword evidence="1" id="KW-1133">Transmembrane helix</keyword>
<keyword evidence="3" id="KW-1185">Reference proteome</keyword>